<evidence type="ECO:0000256" key="5">
    <source>
        <dbReference type="SAM" id="Coils"/>
    </source>
</evidence>
<name>A0A6H1TYW8_9CYAN</name>
<dbReference type="EMBL" id="CP051167">
    <property type="protein sequence ID" value="QIZ71605.1"/>
    <property type="molecule type" value="Genomic_DNA"/>
</dbReference>
<dbReference type="RefSeq" id="WP_168569757.1">
    <property type="nucleotide sequence ID" value="NZ_CP051167.1"/>
</dbReference>
<feature type="coiled-coil region" evidence="5">
    <location>
        <begin position="83"/>
        <end position="119"/>
    </location>
</feature>
<evidence type="ECO:0000313" key="6">
    <source>
        <dbReference type="EMBL" id="QIZ71605.1"/>
    </source>
</evidence>
<dbReference type="InterPro" id="IPR021147">
    <property type="entry name" value="DUF697"/>
</dbReference>
<evidence type="ECO:0000256" key="3">
    <source>
        <dbReference type="ARBA" id="ARBA00022989"/>
    </source>
</evidence>
<protein>
    <submittedName>
        <fullName evidence="6">DUF697 domain-containing protein</fullName>
    </submittedName>
</protein>
<dbReference type="GO" id="GO:0016020">
    <property type="term" value="C:membrane"/>
    <property type="evidence" value="ECO:0007669"/>
    <property type="project" value="UniProtKB-SubCell"/>
</dbReference>
<organism evidence="6 7">
    <name type="scientific">Oxynema aestuarii AP17</name>
    <dbReference type="NCBI Taxonomy" id="2064643"/>
    <lineage>
        <taxon>Bacteria</taxon>
        <taxon>Bacillati</taxon>
        <taxon>Cyanobacteriota</taxon>
        <taxon>Cyanophyceae</taxon>
        <taxon>Oscillatoriophycideae</taxon>
        <taxon>Oscillatoriales</taxon>
        <taxon>Oscillatoriaceae</taxon>
        <taxon>Oxynema</taxon>
        <taxon>Oxynema aestuarii</taxon>
    </lineage>
</organism>
<keyword evidence="2" id="KW-0812">Transmembrane</keyword>
<dbReference type="KEGG" id="oxy:HCG48_14260"/>
<keyword evidence="3" id="KW-1133">Transmembrane helix</keyword>
<dbReference type="InterPro" id="IPR027417">
    <property type="entry name" value="P-loop_NTPase"/>
</dbReference>
<evidence type="ECO:0000256" key="4">
    <source>
        <dbReference type="ARBA" id="ARBA00023136"/>
    </source>
</evidence>
<dbReference type="SUPFAM" id="SSF52540">
    <property type="entry name" value="P-loop containing nucleoside triphosphate hydrolases"/>
    <property type="match status" value="1"/>
</dbReference>
<keyword evidence="7" id="KW-1185">Reference proteome</keyword>
<dbReference type="Pfam" id="PF05128">
    <property type="entry name" value="DUF697"/>
    <property type="match status" value="1"/>
</dbReference>
<evidence type="ECO:0000256" key="1">
    <source>
        <dbReference type="ARBA" id="ARBA00004141"/>
    </source>
</evidence>
<evidence type="ECO:0000256" key="2">
    <source>
        <dbReference type="ARBA" id="ARBA00022692"/>
    </source>
</evidence>
<keyword evidence="4" id="KW-0472">Membrane</keyword>
<sequence>MAVQLRRPLLIGGLTLSFGLWLMQSFDDALAEMGELGAIVAIALGVGWWMLDKPKPVELKGVRAGSIDRDAVDRAIASVRTILDRAAAEAAEIKAERRKSESSSEIERLRDRLAELSVEGTLDSLTIALVGAKGTGKTKLQEAIARSQAPDFPPIHWLETPALLTATNRETELQDSETWKQAIAADLVVFLTRGDLTESEYRIVKQLHQSAARSLVVWNQCDRETEERQATILQSLRDRLSPLLGSQDAIAIAASPNPVKVRQHRTDGSVAEKMETRAPQIAPLQSRLEQIWATERQQLHLAKTYREAIELKREAQTQLNQLRRDRALPIVEKYQYIAAAAAFANPVAALDLLATSAVSAQLIADLGEIYQQNFSLDREKAIARALAEQLVKLGIVELSSQTVAAILKSHAVTYIAGGVVQGISAAYLTRLAGLSLIEYFQAQDASLASESGMEQLANTVKAVFEQNRRMTVLRGFVEQVVGRLAPEGKQSASLSAQVAALQENRSRDGAIVPNLEPTS</sequence>
<reference evidence="6 7" key="1">
    <citation type="submission" date="2020-04" db="EMBL/GenBank/DDBJ databases">
        <authorList>
            <person name="Basu S."/>
            <person name="Maruthanayagam V."/>
            <person name="Chakraborty S."/>
            <person name="Pramanik A."/>
            <person name="Mukherjee J."/>
            <person name="Brink B."/>
        </authorList>
    </citation>
    <scope>NUCLEOTIDE SEQUENCE [LARGE SCALE GENOMIC DNA]</scope>
    <source>
        <strain evidence="6 7">AP17</strain>
    </source>
</reference>
<gene>
    <name evidence="6" type="ORF">HCG48_14260</name>
</gene>
<dbReference type="Gene3D" id="3.40.50.300">
    <property type="entry name" value="P-loop containing nucleotide triphosphate hydrolases"/>
    <property type="match status" value="1"/>
</dbReference>
<keyword evidence="5" id="KW-0175">Coiled coil</keyword>
<dbReference type="Proteomes" id="UP000500857">
    <property type="component" value="Chromosome"/>
</dbReference>
<accession>A0A6H1TYW8</accession>
<comment type="subcellular location">
    <subcellularLocation>
        <location evidence="1">Membrane</location>
        <topology evidence="1">Multi-pass membrane protein</topology>
    </subcellularLocation>
</comment>
<evidence type="ECO:0000313" key="7">
    <source>
        <dbReference type="Proteomes" id="UP000500857"/>
    </source>
</evidence>
<proteinExistence type="predicted"/>
<dbReference type="AlphaFoldDB" id="A0A6H1TYW8"/>